<feature type="domain" description="CobB/CobQ-like glutamine amidotransferase" evidence="12">
    <location>
        <begin position="254"/>
        <end position="435"/>
    </location>
</feature>
<evidence type="ECO:0000259" key="12">
    <source>
        <dbReference type="Pfam" id="PF07685"/>
    </source>
</evidence>
<dbReference type="EMBL" id="SACQ01000011">
    <property type="protein sequence ID" value="RVU29301.1"/>
    <property type="molecule type" value="Genomic_DNA"/>
</dbReference>
<dbReference type="GO" id="GO:0005524">
    <property type="term" value="F:ATP binding"/>
    <property type="evidence" value="ECO:0007669"/>
    <property type="project" value="UniProtKB-KW"/>
</dbReference>
<dbReference type="Gene3D" id="3.40.50.300">
    <property type="entry name" value="P-loop containing nucleotide triphosphate hydrolases"/>
    <property type="match status" value="1"/>
</dbReference>
<dbReference type="InterPro" id="IPR011698">
    <property type="entry name" value="GATase_3"/>
</dbReference>
<dbReference type="PANTHER" id="PTHR43873:SF1">
    <property type="entry name" value="COBYRINATE A,C-DIAMIDE SYNTHASE"/>
    <property type="match status" value="1"/>
</dbReference>
<dbReference type="PROSITE" id="PS51274">
    <property type="entry name" value="GATASE_COBBQ"/>
    <property type="match status" value="1"/>
</dbReference>
<dbReference type="SUPFAM" id="SSF52540">
    <property type="entry name" value="P-loop containing nucleoside triphosphate hydrolases"/>
    <property type="match status" value="1"/>
</dbReference>
<dbReference type="InterPro" id="IPR004484">
    <property type="entry name" value="CbiA/CobB_synth"/>
</dbReference>
<keyword evidence="7" id="KW-0067">ATP-binding</keyword>
<dbReference type="Pfam" id="PF01656">
    <property type="entry name" value="CbiA"/>
    <property type="match status" value="1"/>
</dbReference>
<dbReference type="PANTHER" id="PTHR43873">
    <property type="entry name" value="COBYRINATE A,C-DIAMIDE SYNTHASE"/>
    <property type="match status" value="1"/>
</dbReference>
<evidence type="ECO:0000256" key="3">
    <source>
        <dbReference type="ARBA" id="ARBA00006205"/>
    </source>
</evidence>
<accession>A0A437Q499</accession>
<evidence type="ECO:0000256" key="5">
    <source>
        <dbReference type="ARBA" id="ARBA00022598"/>
    </source>
</evidence>
<evidence type="ECO:0000256" key="1">
    <source>
        <dbReference type="ARBA" id="ARBA00001946"/>
    </source>
</evidence>
<keyword evidence="8" id="KW-0460">Magnesium</keyword>
<evidence type="ECO:0000256" key="8">
    <source>
        <dbReference type="ARBA" id="ARBA00022842"/>
    </source>
</evidence>
<sequence>MAHSKPVLECPALMLAAPASGQGKTTITAAMARYFRLQGLRVRVFKAGPDYLDPKVLTLASGAPVEPLDMWMAGDEYCQTMLYQASTEADLILIEGVMGLFDGEPSCADLALRFDIPVALVMNVKGMAQTVAAVALGLASYQPTLNVVGVIANHCSTARHAELIQSALPDHLPMLACLRSDESITLPERHLGLIQVEEQQEHIDALINKGAHWWDDGLARGTGLDAFFDAVGKTQFIPTETPPAQLSYPLKGLTIAVAKDAAFTFIYDANLLFLKNYGAQISYFSPLSDTKIPAADAIWLPGGYPELHRDTLAQNHALQASLRSAYEAGLPILAECGGLLFCLEGLTDLEGQRSPMCGLIKGEGVMRGKRGCQGMQSAMLPEGEVRAHAHHRSRTEGTPAPIAHGKRQRHSAPGEAIYRQNALTATYLHLFFPSNPEAICRLFLGDFATPEVSI</sequence>
<keyword evidence="4" id="KW-0169">Cobalamin biosynthesis</keyword>
<keyword evidence="14" id="KW-1185">Reference proteome</keyword>
<dbReference type="InterPro" id="IPR029062">
    <property type="entry name" value="Class_I_gatase-like"/>
</dbReference>
<proteinExistence type="inferred from homology"/>
<reference evidence="13 14" key="1">
    <citation type="submission" date="2019-01" db="EMBL/GenBank/DDBJ databases">
        <authorList>
            <person name="Chen W.-M."/>
        </authorList>
    </citation>
    <scope>NUCLEOTIDE SEQUENCE [LARGE SCALE GENOMIC DNA]</scope>
    <source>
        <strain evidence="13 14">HPM-16</strain>
    </source>
</reference>
<dbReference type="Proteomes" id="UP000282818">
    <property type="component" value="Unassembled WGS sequence"/>
</dbReference>
<evidence type="ECO:0000313" key="14">
    <source>
        <dbReference type="Proteomes" id="UP000282818"/>
    </source>
</evidence>
<comment type="caution">
    <text evidence="13">The sequence shown here is derived from an EMBL/GenBank/DDBJ whole genome shotgun (WGS) entry which is preliminary data.</text>
</comment>
<comment type="cofactor">
    <cofactor evidence="1">
        <name>Mg(2+)</name>
        <dbReference type="ChEBI" id="CHEBI:18420"/>
    </cofactor>
</comment>
<evidence type="ECO:0000256" key="7">
    <source>
        <dbReference type="ARBA" id="ARBA00022840"/>
    </source>
</evidence>
<keyword evidence="5" id="KW-0436">Ligase</keyword>
<dbReference type="Gene3D" id="3.40.50.880">
    <property type="match status" value="1"/>
</dbReference>
<evidence type="ECO:0000256" key="10">
    <source>
        <dbReference type="SAM" id="MobiDB-lite"/>
    </source>
</evidence>
<dbReference type="SUPFAM" id="SSF52317">
    <property type="entry name" value="Class I glutamine amidotransferase-like"/>
    <property type="match status" value="1"/>
</dbReference>
<feature type="domain" description="CobQ/CobB/MinD/ParA nucleotide binding" evidence="11">
    <location>
        <begin position="14"/>
        <end position="191"/>
    </location>
</feature>
<evidence type="ECO:0000256" key="4">
    <source>
        <dbReference type="ARBA" id="ARBA00022573"/>
    </source>
</evidence>
<dbReference type="GO" id="GO:0042242">
    <property type="term" value="F:cobyrinic acid a,c-diamide synthase activity"/>
    <property type="evidence" value="ECO:0007669"/>
    <property type="project" value="InterPro"/>
</dbReference>
<evidence type="ECO:0000256" key="9">
    <source>
        <dbReference type="ARBA" id="ARBA00022962"/>
    </source>
</evidence>
<comment type="similarity">
    <text evidence="3">Belongs to the CobB/CobQ family. CobQ subfamily.</text>
</comment>
<evidence type="ECO:0000256" key="6">
    <source>
        <dbReference type="ARBA" id="ARBA00022741"/>
    </source>
</evidence>
<dbReference type="InterPro" id="IPR027417">
    <property type="entry name" value="P-loop_NTPase"/>
</dbReference>
<keyword evidence="6" id="KW-0547">Nucleotide-binding</keyword>
<evidence type="ECO:0000313" key="13">
    <source>
        <dbReference type="EMBL" id="RVU29301.1"/>
    </source>
</evidence>
<name>A0A437Q499_9GAMM</name>
<keyword evidence="9" id="KW-0315">Glutamine amidotransferase</keyword>
<dbReference type="GO" id="GO:0009236">
    <property type="term" value="P:cobalamin biosynthetic process"/>
    <property type="evidence" value="ECO:0007669"/>
    <property type="project" value="UniProtKB-KW"/>
</dbReference>
<feature type="region of interest" description="Disordered" evidence="10">
    <location>
        <begin position="388"/>
        <end position="409"/>
    </location>
</feature>
<protein>
    <submittedName>
        <fullName evidence="13">Cobyrinate a,c-diamide synthase</fullName>
    </submittedName>
</protein>
<dbReference type="Pfam" id="PF07685">
    <property type="entry name" value="GATase_3"/>
    <property type="match status" value="1"/>
</dbReference>
<dbReference type="AlphaFoldDB" id="A0A437Q499"/>
<gene>
    <name evidence="13" type="ORF">EOE65_16885</name>
</gene>
<evidence type="ECO:0000259" key="11">
    <source>
        <dbReference type="Pfam" id="PF01656"/>
    </source>
</evidence>
<evidence type="ECO:0000256" key="2">
    <source>
        <dbReference type="ARBA" id="ARBA00004953"/>
    </source>
</evidence>
<dbReference type="RefSeq" id="WP_127695916.1">
    <property type="nucleotide sequence ID" value="NZ_SACQ01000011.1"/>
</dbReference>
<dbReference type="NCBIfam" id="NF002204">
    <property type="entry name" value="PRK01077.1"/>
    <property type="match status" value="1"/>
</dbReference>
<comment type="pathway">
    <text evidence="2">Cofactor biosynthesis; adenosylcobalamin biosynthesis.</text>
</comment>
<dbReference type="InterPro" id="IPR002586">
    <property type="entry name" value="CobQ/CobB/MinD/ParA_Nub-bd_dom"/>
</dbReference>
<organism evidence="13 14">
    <name type="scientific">Neptunomonas marina</name>
    <dbReference type="NCBI Taxonomy" id="1815562"/>
    <lineage>
        <taxon>Bacteria</taxon>
        <taxon>Pseudomonadati</taxon>
        <taxon>Pseudomonadota</taxon>
        <taxon>Gammaproteobacteria</taxon>
        <taxon>Oceanospirillales</taxon>
        <taxon>Oceanospirillaceae</taxon>
        <taxon>Neptunomonas</taxon>
    </lineage>
</organism>